<name>A0A8T3AGH5_DENNO</name>
<gene>
    <name evidence="2" type="ORF">KFK09_025408</name>
</gene>
<accession>A0A8T3AGH5</accession>
<evidence type="ECO:0000256" key="1">
    <source>
        <dbReference type="SAM" id="SignalP"/>
    </source>
</evidence>
<keyword evidence="3" id="KW-1185">Reference proteome</keyword>
<reference evidence="2" key="1">
    <citation type="journal article" date="2022" name="Front. Genet.">
        <title>Chromosome-Scale Assembly of the Dendrobium nobile Genome Provides Insights Into the Molecular Mechanism of the Biosynthesis of the Medicinal Active Ingredient of Dendrobium.</title>
        <authorList>
            <person name="Xu Q."/>
            <person name="Niu S.-C."/>
            <person name="Li K.-L."/>
            <person name="Zheng P.-J."/>
            <person name="Zhang X.-J."/>
            <person name="Jia Y."/>
            <person name="Liu Y."/>
            <person name="Niu Y.-X."/>
            <person name="Yu L.-H."/>
            <person name="Chen D.-F."/>
            <person name="Zhang G.-Q."/>
        </authorList>
    </citation>
    <scope>NUCLEOTIDE SEQUENCE</scope>
    <source>
        <tissue evidence="2">Leaf</tissue>
    </source>
</reference>
<protein>
    <submittedName>
        <fullName evidence="2">Uncharacterized protein</fullName>
    </submittedName>
</protein>
<evidence type="ECO:0000313" key="2">
    <source>
        <dbReference type="EMBL" id="KAI0495258.1"/>
    </source>
</evidence>
<feature type="chain" id="PRO_5035742633" evidence="1">
    <location>
        <begin position="26"/>
        <end position="100"/>
    </location>
</feature>
<sequence>MIGFSVLPFCILLLQQILITQLLRALQFFIELCRSSKLVFIEVLLLENDESNKKKDNSKILLQLKFVQEAASNSCRGKSRQRVLPPSTPGISSKSLYFYL</sequence>
<dbReference type="EMBL" id="JAGYWB010000017">
    <property type="protein sequence ID" value="KAI0495258.1"/>
    <property type="molecule type" value="Genomic_DNA"/>
</dbReference>
<dbReference type="AlphaFoldDB" id="A0A8T3AGH5"/>
<evidence type="ECO:0000313" key="3">
    <source>
        <dbReference type="Proteomes" id="UP000829196"/>
    </source>
</evidence>
<keyword evidence="1" id="KW-0732">Signal</keyword>
<comment type="caution">
    <text evidence="2">The sequence shown here is derived from an EMBL/GenBank/DDBJ whole genome shotgun (WGS) entry which is preliminary data.</text>
</comment>
<dbReference type="Proteomes" id="UP000829196">
    <property type="component" value="Unassembled WGS sequence"/>
</dbReference>
<organism evidence="2 3">
    <name type="scientific">Dendrobium nobile</name>
    <name type="common">Orchid</name>
    <dbReference type="NCBI Taxonomy" id="94219"/>
    <lineage>
        <taxon>Eukaryota</taxon>
        <taxon>Viridiplantae</taxon>
        <taxon>Streptophyta</taxon>
        <taxon>Embryophyta</taxon>
        <taxon>Tracheophyta</taxon>
        <taxon>Spermatophyta</taxon>
        <taxon>Magnoliopsida</taxon>
        <taxon>Liliopsida</taxon>
        <taxon>Asparagales</taxon>
        <taxon>Orchidaceae</taxon>
        <taxon>Epidendroideae</taxon>
        <taxon>Malaxideae</taxon>
        <taxon>Dendrobiinae</taxon>
        <taxon>Dendrobium</taxon>
    </lineage>
</organism>
<proteinExistence type="predicted"/>
<feature type="signal peptide" evidence="1">
    <location>
        <begin position="1"/>
        <end position="25"/>
    </location>
</feature>